<reference evidence="2 3" key="1">
    <citation type="journal article" date="2019" name="ISME J.">
        <title>Candidatus Macondimonas diazotrophica, a novel gammaproteobacterial genus dominating crude-oil-contaminated coastal sediments.</title>
        <authorList>
            <person name="Karthikeyan S."/>
            <person name="Konstantinidis K."/>
        </authorList>
    </citation>
    <scope>NUCLEOTIDE SEQUENCE [LARGE SCALE GENOMIC DNA]</scope>
    <source>
        <strain evidence="2 3">KTK01</strain>
    </source>
</reference>
<dbReference type="PANTHER" id="PTHR38036">
    <property type="entry name" value="UPF0250 PROTEIN YBED"/>
    <property type="match status" value="1"/>
</dbReference>
<evidence type="ECO:0000256" key="1">
    <source>
        <dbReference type="ARBA" id="ARBA00008460"/>
    </source>
</evidence>
<name>A0A4Z0F6Y0_9GAMM</name>
<dbReference type="GO" id="GO:0005829">
    <property type="term" value="C:cytosol"/>
    <property type="evidence" value="ECO:0007669"/>
    <property type="project" value="TreeGrafter"/>
</dbReference>
<evidence type="ECO:0000313" key="2">
    <source>
        <dbReference type="EMBL" id="TFZ82025.1"/>
    </source>
</evidence>
<dbReference type="RefSeq" id="WP_135282311.1">
    <property type="nucleotide sequence ID" value="NZ_SRIO01000013.1"/>
</dbReference>
<keyword evidence="3" id="KW-1185">Reference proteome</keyword>
<sequence>MTRDTILSFPCIYPVKAVARHADDPKHLVCTLISAHVPEADIVGVESRPSSGGRYLAVTVTLRASSQAQLDALYRDLSADKRLLWVI</sequence>
<dbReference type="AlphaFoldDB" id="A0A4Z0F6Y0"/>
<dbReference type="Pfam" id="PF04359">
    <property type="entry name" value="DUF493"/>
    <property type="match status" value="1"/>
</dbReference>
<protein>
    <submittedName>
        <fullName evidence="2">DUF493 domain-containing protein</fullName>
    </submittedName>
</protein>
<comment type="similarity">
    <text evidence="1">Belongs to the UPF0250 family.</text>
</comment>
<dbReference type="PANTHER" id="PTHR38036:SF1">
    <property type="entry name" value="UPF0250 PROTEIN YBED"/>
    <property type="match status" value="1"/>
</dbReference>
<dbReference type="Proteomes" id="UP000297890">
    <property type="component" value="Unassembled WGS sequence"/>
</dbReference>
<dbReference type="OrthoDB" id="9793424at2"/>
<dbReference type="InterPro" id="IPR027471">
    <property type="entry name" value="YbeD-like_sf"/>
</dbReference>
<accession>A0A4Z0F6Y0</accession>
<dbReference type="SUPFAM" id="SSF117991">
    <property type="entry name" value="YbeD/HP0495-like"/>
    <property type="match status" value="1"/>
</dbReference>
<evidence type="ECO:0000313" key="3">
    <source>
        <dbReference type="Proteomes" id="UP000297890"/>
    </source>
</evidence>
<proteinExistence type="inferred from homology"/>
<comment type="caution">
    <text evidence="2">The sequence shown here is derived from an EMBL/GenBank/DDBJ whole genome shotgun (WGS) entry which is preliminary data.</text>
</comment>
<organism evidence="2 3">
    <name type="scientific">Candidatus Macondimonas diazotrophica</name>
    <dbReference type="NCBI Taxonomy" id="2305248"/>
    <lineage>
        <taxon>Bacteria</taxon>
        <taxon>Pseudomonadati</taxon>
        <taxon>Pseudomonadota</taxon>
        <taxon>Gammaproteobacteria</taxon>
        <taxon>Chromatiales</taxon>
        <taxon>Ectothiorhodospiraceae</taxon>
        <taxon>Candidatus Macondimonas</taxon>
    </lineage>
</organism>
<dbReference type="InterPro" id="IPR007454">
    <property type="entry name" value="UPF0250_YbeD-like"/>
</dbReference>
<dbReference type="Gene3D" id="3.30.70.260">
    <property type="match status" value="1"/>
</dbReference>
<dbReference type="EMBL" id="SRIO01000013">
    <property type="protein sequence ID" value="TFZ82025.1"/>
    <property type="molecule type" value="Genomic_DNA"/>
</dbReference>
<gene>
    <name evidence="2" type="ORF">E4680_10225</name>
</gene>